<organism evidence="3 4">
    <name type="scientific">Tetradesmus obliquus</name>
    <name type="common">Green alga</name>
    <name type="synonym">Acutodesmus obliquus</name>
    <dbReference type="NCBI Taxonomy" id="3088"/>
    <lineage>
        <taxon>Eukaryota</taxon>
        <taxon>Viridiplantae</taxon>
        <taxon>Chlorophyta</taxon>
        <taxon>core chlorophytes</taxon>
        <taxon>Chlorophyceae</taxon>
        <taxon>CS clade</taxon>
        <taxon>Sphaeropleales</taxon>
        <taxon>Scenedesmaceae</taxon>
        <taxon>Tetradesmus</taxon>
    </lineage>
</organism>
<keyword evidence="1" id="KW-0812">Transmembrane</keyword>
<feature type="domain" description="Fucosyltransferase C-terminal" evidence="2">
    <location>
        <begin position="70"/>
        <end position="108"/>
    </location>
</feature>
<dbReference type="InterPro" id="IPR038577">
    <property type="entry name" value="GT10-like_C_sf"/>
</dbReference>
<keyword evidence="4" id="KW-1185">Reference proteome</keyword>
<evidence type="ECO:0000313" key="4">
    <source>
        <dbReference type="Proteomes" id="UP001244341"/>
    </source>
</evidence>
<dbReference type="EMBL" id="CP126221">
    <property type="protein sequence ID" value="WIA22407.1"/>
    <property type="molecule type" value="Genomic_DNA"/>
</dbReference>
<dbReference type="SUPFAM" id="SSF53756">
    <property type="entry name" value="UDP-Glycosyltransferase/glycogen phosphorylase"/>
    <property type="match status" value="1"/>
</dbReference>
<sequence length="110" mass="12900">MYIHTPGTREASGIPPRQHPKQIRFAVSLESAAYYNWIDDPHYMCNYESEATYRSCSQVHNNKPWPEEQGRKLSKREVFQRYKFCVAMENSISFDYITEKIWDALSSAAT</sequence>
<keyword evidence="1" id="KW-0328">Glycosyltransferase</keyword>
<dbReference type="EC" id="2.4.1.-" evidence="1"/>
<comment type="similarity">
    <text evidence="1">Belongs to the glycosyltransferase 10 family.</text>
</comment>
<reference evidence="3 4" key="1">
    <citation type="submission" date="2023-05" db="EMBL/GenBank/DDBJ databases">
        <title>A 100% complete, gapless, phased diploid assembly of the Scenedesmus obliquus UTEX 3031 genome.</title>
        <authorList>
            <person name="Biondi T.C."/>
            <person name="Hanschen E.R."/>
            <person name="Kwon T."/>
            <person name="Eng W."/>
            <person name="Kruse C.P.S."/>
            <person name="Koehler S.I."/>
            <person name="Kunde Y."/>
            <person name="Gleasner C.D."/>
            <person name="You Mak K.T."/>
            <person name="Polle J."/>
            <person name="Hovde B.T."/>
            <person name="Starkenburg S.R."/>
        </authorList>
    </citation>
    <scope>NUCLEOTIDE SEQUENCE [LARGE SCALE GENOMIC DNA]</scope>
    <source>
        <strain evidence="3 4">DOE0152z</strain>
    </source>
</reference>
<dbReference type="InterPro" id="IPR055270">
    <property type="entry name" value="Glyco_tran_10_C"/>
</dbReference>
<keyword evidence="1" id="KW-0808">Transferase</keyword>
<evidence type="ECO:0000259" key="2">
    <source>
        <dbReference type="Pfam" id="PF00852"/>
    </source>
</evidence>
<protein>
    <recommendedName>
        <fullName evidence="1">Fucosyltransferase</fullName>
        <ecNumber evidence="1">2.4.1.-</ecNumber>
    </recommendedName>
</protein>
<comment type="subcellular location">
    <subcellularLocation>
        <location evidence="1">Golgi apparatus</location>
        <location evidence="1">Golgi stack membrane</location>
        <topology evidence="1">Single-pass type II membrane protein</topology>
    </subcellularLocation>
</comment>
<name>A0ABY8UMC4_TETOB</name>
<accession>A0ABY8UMC4</accession>
<keyword evidence="1" id="KW-0333">Golgi apparatus</keyword>
<dbReference type="Proteomes" id="UP001244341">
    <property type="component" value="Chromosome 14b"/>
</dbReference>
<evidence type="ECO:0000256" key="1">
    <source>
        <dbReference type="RuleBase" id="RU003832"/>
    </source>
</evidence>
<keyword evidence="1" id="KW-0472">Membrane</keyword>
<evidence type="ECO:0000313" key="3">
    <source>
        <dbReference type="EMBL" id="WIA22407.1"/>
    </source>
</evidence>
<proteinExistence type="inferred from homology"/>
<dbReference type="Pfam" id="PF00852">
    <property type="entry name" value="Glyco_transf_10"/>
    <property type="match status" value="1"/>
</dbReference>
<dbReference type="Gene3D" id="3.40.50.11660">
    <property type="entry name" value="Glycosyl transferase family 10, C-terminal domain"/>
    <property type="match status" value="1"/>
</dbReference>
<gene>
    <name evidence="3" type="ORF">OEZ85_004713</name>
</gene>